<name>V8P1Z6_OPHHA</name>
<sequence length="66" mass="7465">MEVNSRPYGEFPRPSCTKIDSQKEILPLHDFSKNEMQSPIIPLWDPKGSESSATGMYSFQICTSVQ</sequence>
<accession>V8P1Z6</accession>
<organism evidence="1 2">
    <name type="scientific">Ophiophagus hannah</name>
    <name type="common">King cobra</name>
    <name type="synonym">Naja hannah</name>
    <dbReference type="NCBI Taxonomy" id="8665"/>
    <lineage>
        <taxon>Eukaryota</taxon>
        <taxon>Metazoa</taxon>
        <taxon>Chordata</taxon>
        <taxon>Craniata</taxon>
        <taxon>Vertebrata</taxon>
        <taxon>Euteleostomi</taxon>
        <taxon>Lepidosauria</taxon>
        <taxon>Squamata</taxon>
        <taxon>Bifurcata</taxon>
        <taxon>Unidentata</taxon>
        <taxon>Episquamata</taxon>
        <taxon>Toxicofera</taxon>
        <taxon>Serpentes</taxon>
        <taxon>Colubroidea</taxon>
        <taxon>Elapidae</taxon>
        <taxon>Elapinae</taxon>
        <taxon>Ophiophagus</taxon>
    </lineage>
</organism>
<keyword evidence="2" id="KW-1185">Reference proteome</keyword>
<evidence type="ECO:0000313" key="2">
    <source>
        <dbReference type="Proteomes" id="UP000018936"/>
    </source>
</evidence>
<dbReference type="EMBL" id="AZIM01001001">
    <property type="protein sequence ID" value="ETE68514.1"/>
    <property type="molecule type" value="Genomic_DNA"/>
</dbReference>
<reference evidence="1 2" key="1">
    <citation type="journal article" date="2013" name="Proc. Natl. Acad. Sci. U.S.A.">
        <title>The king cobra genome reveals dynamic gene evolution and adaptation in the snake venom system.</title>
        <authorList>
            <person name="Vonk F.J."/>
            <person name="Casewell N.R."/>
            <person name="Henkel C.V."/>
            <person name="Heimberg A.M."/>
            <person name="Jansen H.J."/>
            <person name="McCleary R.J."/>
            <person name="Kerkkamp H.M."/>
            <person name="Vos R.A."/>
            <person name="Guerreiro I."/>
            <person name="Calvete J.J."/>
            <person name="Wuster W."/>
            <person name="Woods A.E."/>
            <person name="Logan J.M."/>
            <person name="Harrison R.A."/>
            <person name="Castoe T.A."/>
            <person name="de Koning A.P."/>
            <person name="Pollock D.D."/>
            <person name="Yandell M."/>
            <person name="Calderon D."/>
            <person name="Renjifo C."/>
            <person name="Currier R.B."/>
            <person name="Salgado D."/>
            <person name="Pla D."/>
            <person name="Sanz L."/>
            <person name="Hyder A.S."/>
            <person name="Ribeiro J.M."/>
            <person name="Arntzen J.W."/>
            <person name="van den Thillart G.E."/>
            <person name="Boetzer M."/>
            <person name="Pirovano W."/>
            <person name="Dirks R.P."/>
            <person name="Spaink H.P."/>
            <person name="Duboule D."/>
            <person name="McGlinn E."/>
            <person name="Kini R.M."/>
            <person name="Richardson M.K."/>
        </authorList>
    </citation>
    <scope>NUCLEOTIDE SEQUENCE</scope>
    <source>
        <tissue evidence="1">Blood</tissue>
    </source>
</reference>
<comment type="caution">
    <text evidence="1">The sequence shown here is derived from an EMBL/GenBank/DDBJ whole genome shotgun (WGS) entry which is preliminary data.</text>
</comment>
<proteinExistence type="predicted"/>
<dbReference type="Proteomes" id="UP000018936">
    <property type="component" value="Unassembled WGS sequence"/>
</dbReference>
<feature type="non-terminal residue" evidence="1">
    <location>
        <position position="1"/>
    </location>
</feature>
<gene>
    <name evidence="1" type="ORF">L345_05692</name>
</gene>
<protein>
    <submittedName>
        <fullName evidence="1">Uncharacterized protein</fullName>
    </submittedName>
</protein>
<evidence type="ECO:0000313" key="1">
    <source>
        <dbReference type="EMBL" id="ETE68514.1"/>
    </source>
</evidence>
<dbReference type="AlphaFoldDB" id="V8P1Z6"/>